<dbReference type="Proteomes" id="UP000299084">
    <property type="component" value="Unassembled WGS sequence"/>
</dbReference>
<dbReference type="EMBL" id="JWIN03000027">
    <property type="protein sequence ID" value="KAB1257337.1"/>
    <property type="molecule type" value="Genomic_DNA"/>
</dbReference>
<proteinExistence type="predicted"/>
<evidence type="ECO:0000313" key="1">
    <source>
        <dbReference type="EMBL" id="KAB1257337.1"/>
    </source>
</evidence>
<protein>
    <submittedName>
        <fullName evidence="1">Uncharacterized protein</fullName>
    </submittedName>
</protein>
<sequence length="89" mass="9580">MFHQQGGEPRTSSPTNAVENQEALKTCALVSPYSNLIQDKVSDLIANGVVTMGIIISSIFSAHDELLRVEELVAGPNANFINDCGFQIC</sequence>
<name>A0A5N4CEQ1_CAMDR</name>
<reference evidence="1 2" key="1">
    <citation type="journal article" date="2019" name="Mol. Ecol. Resour.">
        <title>Improving Illumina assemblies with Hi-C and long reads: an example with the North African dromedary.</title>
        <authorList>
            <person name="Elbers J.P."/>
            <person name="Rogers M.F."/>
            <person name="Perelman P.L."/>
            <person name="Proskuryakova A.A."/>
            <person name="Serdyukova N.A."/>
            <person name="Johnson W.E."/>
            <person name="Horin P."/>
            <person name="Corander J."/>
            <person name="Murphy D."/>
            <person name="Burger P.A."/>
        </authorList>
    </citation>
    <scope>NUCLEOTIDE SEQUENCE [LARGE SCALE GENOMIC DNA]</scope>
    <source>
        <strain evidence="1">Drom800</strain>
        <tissue evidence="1">Blood</tissue>
    </source>
</reference>
<keyword evidence="2" id="KW-1185">Reference proteome</keyword>
<comment type="caution">
    <text evidence="1">The sequence shown here is derived from an EMBL/GenBank/DDBJ whole genome shotgun (WGS) entry which is preliminary data.</text>
</comment>
<evidence type="ECO:0000313" key="2">
    <source>
        <dbReference type="Proteomes" id="UP000299084"/>
    </source>
</evidence>
<accession>A0A5N4CEQ1</accession>
<organism evidence="1 2">
    <name type="scientific">Camelus dromedarius</name>
    <name type="common">Dromedary</name>
    <name type="synonym">Arabian camel</name>
    <dbReference type="NCBI Taxonomy" id="9838"/>
    <lineage>
        <taxon>Eukaryota</taxon>
        <taxon>Metazoa</taxon>
        <taxon>Chordata</taxon>
        <taxon>Craniata</taxon>
        <taxon>Vertebrata</taxon>
        <taxon>Euteleostomi</taxon>
        <taxon>Mammalia</taxon>
        <taxon>Eutheria</taxon>
        <taxon>Laurasiatheria</taxon>
        <taxon>Artiodactyla</taxon>
        <taxon>Tylopoda</taxon>
        <taxon>Camelidae</taxon>
        <taxon>Camelus</taxon>
    </lineage>
</organism>
<dbReference type="AlphaFoldDB" id="A0A5N4CEQ1"/>
<gene>
    <name evidence="1" type="ORF">Cadr_000025929</name>
</gene>